<organism evidence="1 2">
    <name type="scientific">Cichorium intybus</name>
    <name type="common">Chicory</name>
    <dbReference type="NCBI Taxonomy" id="13427"/>
    <lineage>
        <taxon>Eukaryota</taxon>
        <taxon>Viridiplantae</taxon>
        <taxon>Streptophyta</taxon>
        <taxon>Embryophyta</taxon>
        <taxon>Tracheophyta</taxon>
        <taxon>Spermatophyta</taxon>
        <taxon>Magnoliopsida</taxon>
        <taxon>eudicotyledons</taxon>
        <taxon>Gunneridae</taxon>
        <taxon>Pentapetalae</taxon>
        <taxon>asterids</taxon>
        <taxon>campanulids</taxon>
        <taxon>Asterales</taxon>
        <taxon>Asteraceae</taxon>
        <taxon>Cichorioideae</taxon>
        <taxon>Cichorieae</taxon>
        <taxon>Cichoriinae</taxon>
        <taxon>Cichorium</taxon>
    </lineage>
</organism>
<dbReference type="EMBL" id="CM042010">
    <property type="protein sequence ID" value="KAI3782202.1"/>
    <property type="molecule type" value="Genomic_DNA"/>
</dbReference>
<keyword evidence="2" id="KW-1185">Reference proteome</keyword>
<proteinExistence type="predicted"/>
<evidence type="ECO:0000313" key="1">
    <source>
        <dbReference type="EMBL" id="KAI3782202.1"/>
    </source>
</evidence>
<reference evidence="2" key="1">
    <citation type="journal article" date="2022" name="Mol. Ecol. Resour.">
        <title>The genomes of chicory, endive, great burdock and yacon provide insights into Asteraceae palaeo-polyploidization history and plant inulin production.</title>
        <authorList>
            <person name="Fan W."/>
            <person name="Wang S."/>
            <person name="Wang H."/>
            <person name="Wang A."/>
            <person name="Jiang F."/>
            <person name="Liu H."/>
            <person name="Zhao H."/>
            <person name="Xu D."/>
            <person name="Zhang Y."/>
        </authorList>
    </citation>
    <scope>NUCLEOTIDE SEQUENCE [LARGE SCALE GENOMIC DNA]</scope>
    <source>
        <strain evidence="2">cv. Punajuju</strain>
    </source>
</reference>
<sequence>MTLSTMHHLGTIIQMKTVEIQPRRADTAATLINAFDYCMHRLILLRHYGVKPILVFDGGHLPMKNEEEIERARLRKENPARAIEHESCGDTSTAYEYYQKAVDIPPTIAYELIPVIECISKVFN</sequence>
<gene>
    <name evidence="1" type="ORF">L2E82_12237</name>
</gene>
<evidence type="ECO:0000313" key="2">
    <source>
        <dbReference type="Proteomes" id="UP001055811"/>
    </source>
</evidence>
<reference evidence="1 2" key="2">
    <citation type="journal article" date="2022" name="Mol. Ecol. Resour.">
        <title>The genomes of chicory, endive, great burdock and yacon provide insights into Asteraceae paleo-polyploidization history and plant inulin production.</title>
        <authorList>
            <person name="Fan W."/>
            <person name="Wang S."/>
            <person name="Wang H."/>
            <person name="Wang A."/>
            <person name="Jiang F."/>
            <person name="Liu H."/>
            <person name="Zhao H."/>
            <person name="Xu D."/>
            <person name="Zhang Y."/>
        </authorList>
    </citation>
    <scope>NUCLEOTIDE SEQUENCE [LARGE SCALE GENOMIC DNA]</scope>
    <source>
        <strain evidence="2">cv. Punajuju</strain>
        <tissue evidence="1">Leaves</tissue>
    </source>
</reference>
<comment type="caution">
    <text evidence="1">The sequence shown here is derived from an EMBL/GenBank/DDBJ whole genome shotgun (WGS) entry which is preliminary data.</text>
</comment>
<accession>A0ACB9GHH9</accession>
<protein>
    <submittedName>
        <fullName evidence="1">Uncharacterized protein</fullName>
    </submittedName>
</protein>
<name>A0ACB9GHH9_CICIN</name>
<dbReference type="Proteomes" id="UP001055811">
    <property type="component" value="Linkage Group LG02"/>
</dbReference>